<dbReference type="AlphaFoldDB" id="A0A3L6TKB3"/>
<proteinExistence type="predicted"/>
<accession>A0A3L6TKB3</accession>
<evidence type="ECO:0000313" key="2">
    <source>
        <dbReference type="EMBL" id="RLN39941.1"/>
    </source>
</evidence>
<protein>
    <submittedName>
        <fullName evidence="2">Uncharacterized protein</fullName>
    </submittedName>
</protein>
<dbReference type="Proteomes" id="UP000275267">
    <property type="component" value="Unassembled WGS sequence"/>
</dbReference>
<gene>
    <name evidence="2" type="ORF">C2845_PM01G34660</name>
</gene>
<feature type="compositionally biased region" description="Acidic residues" evidence="1">
    <location>
        <begin position="87"/>
        <end position="100"/>
    </location>
</feature>
<evidence type="ECO:0000256" key="1">
    <source>
        <dbReference type="SAM" id="MobiDB-lite"/>
    </source>
</evidence>
<organism evidence="2 3">
    <name type="scientific">Panicum miliaceum</name>
    <name type="common">Proso millet</name>
    <name type="synonym">Broomcorn millet</name>
    <dbReference type="NCBI Taxonomy" id="4540"/>
    <lineage>
        <taxon>Eukaryota</taxon>
        <taxon>Viridiplantae</taxon>
        <taxon>Streptophyta</taxon>
        <taxon>Embryophyta</taxon>
        <taxon>Tracheophyta</taxon>
        <taxon>Spermatophyta</taxon>
        <taxon>Magnoliopsida</taxon>
        <taxon>Liliopsida</taxon>
        <taxon>Poales</taxon>
        <taxon>Poaceae</taxon>
        <taxon>PACMAD clade</taxon>
        <taxon>Panicoideae</taxon>
        <taxon>Panicodae</taxon>
        <taxon>Paniceae</taxon>
        <taxon>Panicinae</taxon>
        <taxon>Panicum</taxon>
        <taxon>Panicum sect. Panicum</taxon>
    </lineage>
</organism>
<dbReference type="EMBL" id="PQIB02000001">
    <property type="protein sequence ID" value="RLN39941.1"/>
    <property type="molecule type" value="Genomic_DNA"/>
</dbReference>
<dbReference type="PANTHER" id="PTHR47851:SF1">
    <property type="entry name" value="OS06G0588700 PROTEIN"/>
    <property type="match status" value="1"/>
</dbReference>
<evidence type="ECO:0000313" key="3">
    <source>
        <dbReference type="Proteomes" id="UP000275267"/>
    </source>
</evidence>
<feature type="compositionally biased region" description="Basic and acidic residues" evidence="1">
    <location>
        <begin position="109"/>
        <end position="123"/>
    </location>
</feature>
<keyword evidence="3" id="KW-1185">Reference proteome</keyword>
<comment type="caution">
    <text evidence="2">The sequence shown here is derived from an EMBL/GenBank/DDBJ whole genome shotgun (WGS) entry which is preliminary data.</text>
</comment>
<sequence length="175" mass="19571">MECLIGCENGCCDGDYLELCDIPMCENGTVNKVKECTRFKHRGLQNEESLGIMFEDLRNTGDDHRCASSGARPSQTNLDCDASPINLDDEDEANNDDDSEPKEVTPTSVREERSDNSSHKIDESDSDDDEWTVKTLALLRGAQNIQFMTAMLASKYFLTYHDKNKNRTPSQSGFG</sequence>
<dbReference type="OrthoDB" id="4955136at2759"/>
<dbReference type="PANTHER" id="PTHR47851">
    <property type="entry name" value="OS06G0588700 PROTEIN-RELATED"/>
    <property type="match status" value="1"/>
</dbReference>
<name>A0A3L6TKB3_PANMI</name>
<reference evidence="3" key="1">
    <citation type="journal article" date="2019" name="Nat. Commun.">
        <title>The genome of broomcorn millet.</title>
        <authorList>
            <person name="Zou C."/>
            <person name="Miki D."/>
            <person name="Li D."/>
            <person name="Tang Q."/>
            <person name="Xiao L."/>
            <person name="Rajput S."/>
            <person name="Deng P."/>
            <person name="Jia W."/>
            <person name="Huang R."/>
            <person name="Zhang M."/>
            <person name="Sun Y."/>
            <person name="Hu J."/>
            <person name="Fu X."/>
            <person name="Schnable P.S."/>
            <person name="Li F."/>
            <person name="Zhang H."/>
            <person name="Feng B."/>
            <person name="Zhu X."/>
            <person name="Liu R."/>
            <person name="Schnable J.C."/>
            <person name="Zhu J.-K."/>
            <person name="Zhang H."/>
        </authorList>
    </citation>
    <scope>NUCLEOTIDE SEQUENCE [LARGE SCALE GENOMIC DNA]</scope>
</reference>
<feature type="region of interest" description="Disordered" evidence="1">
    <location>
        <begin position="63"/>
        <end position="128"/>
    </location>
</feature>